<organism evidence="2 3">
    <name type="scientific">Corynebacterium suicordis DSM 45110</name>
    <dbReference type="NCBI Taxonomy" id="1121369"/>
    <lineage>
        <taxon>Bacteria</taxon>
        <taxon>Bacillati</taxon>
        <taxon>Actinomycetota</taxon>
        <taxon>Actinomycetes</taxon>
        <taxon>Mycobacteriales</taxon>
        <taxon>Corynebacteriaceae</taxon>
        <taxon>Corynebacterium</taxon>
    </lineage>
</organism>
<keyword evidence="3" id="KW-1185">Reference proteome</keyword>
<dbReference type="PIRSF" id="PIRSF029171">
    <property type="entry name" value="Esterase_LipA"/>
    <property type="match status" value="1"/>
</dbReference>
<evidence type="ECO:0000256" key="1">
    <source>
        <dbReference type="SAM" id="MobiDB-lite"/>
    </source>
</evidence>
<proteinExistence type="predicted"/>
<dbReference type="Pfam" id="PF03583">
    <property type="entry name" value="LIP"/>
    <property type="match status" value="1"/>
</dbReference>
<dbReference type="InterPro" id="IPR005152">
    <property type="entry name" value="Lipase_secreted"/>
</dbReference>
<dbReference type="InterPro" id="IPR029058">
    <property type="entry name" value="AB_hydrolase_fold"/>
</dbReference>
<name>A0ABR9ZI82_9CORY</name>
<comment type="caution">
    <text evidence="2">The sequence shown here is derived from an EMBL/GenBank/DDBJ whole genome shotgun (WGS) entry which is preliminary data.</text>
</comment>
<evidence type="ECO:0000313" key="3">
    <source>
        <dbReference type="Proteomes" id="UP000635902"/>
    </source>
</evidence>
<evidence type="ECO:0000313" key="2">
    <source>
        <dbReference type="EMBL" id="MBF4552713.1"/>
    </source>
</evidence>
<evidence type="ECO:0008006" key="4">
    <source>
        <dbReference type="Google" id="ProtNLM"/>
    </source>
</evidence>
<dbReference type="RefSeq" id="WP_194555600.1">
    <property type="nucleotide sequence ID" value="NZ_JADKMY010000001.1"/>
</dbReference>
<sequence length="453" mass="47761">MHSSELTANHSPSPAPRRSLRRSVFASLCASSLFRTGITVGGVPAASAQSSQALGSLADITPPAAMQLGKAPQPLPPHANPVIDSGLVVNEPTPEQLAPGTVHSTVPLDPSLGLTSAAQQQRFAYTTINQHGQPATSTAAIFLPKGPAPEGGFPVLAWAHGTTGLGTQCAPSINPRSDRDSQYVNHWLDQGYAIVASDYVGLGSPGLHSYLNGKVTGANVIDSVIAAQNLKEGAQLSKQWSVIGQSQGGGAALHVALQATQRSQSAGLDFRGTVATGAPAYIEEIVLAGGPTFPPVPLPEGLTVYALYILGAFREARPDIEINSALTDEGKQMIAAAEKSCYGQLAEAMDGVNLARAFKKPLRSLPGIDQALRDYMQTPTRGYDRPVFLGHGLRDIDVPSPIGVILNSEMWLNQFVGDNRNNRVEVHWYPTDHSGTVMLSTADSTPFMHSLFA</sequence>
<feature type="compositionally biased region" description="Polar residues" evidence="1">
    <location>
        <begin position="1"/>
        <end position="10"/>
    </location>
</feature>
<dbReference type="Proteomes" id="UP000635902">
    <property type="component" value="Unassembled WGS sequence"/>
</dbReference>
<dbReference type="SUPFAM" id="SSF53474">
    <property type="entry name" value="alpha/beta-Hydrolases"/>
    <property type="match status" value="1"/>
</dbReference>
<protein>
    <recommendedName>
        <fullName evidence="4">Secretory lipase</fullName>
    </recommendedName>
</protein>
<reference evidence="2 3" key="1">
    <citation type="submission" date="2020-10" db="EMBL/GenBank/DDBJ databases">
        <title>Novel species in genus Corynebacterium.</title>
        <authorList>
            <person name="Zhang G."/>
        </authorList>
    </citation>
    <scope>NUCLEOTIDE SEQUENCE [LARGE SCALE GENOMIC DNA]</scope>
    <source>
        <strain evidence="2 3">DSM 45110</strain>
    </source>
</reference>
<accession>A0ABR9ZI82</accession>
<feature type="region of interest" description="Disordered" evidence="1">
    <location>
        <begin position="1"/>
        <end position="20"/>
    </location>
</feature>
<gene>
    <name evidence="2" type="ORF">IRY30_01275</name>
</gene>
<dbReference type="PANTHER" id="PTHR34853:SF1">
    <property type="entry name" value="LIPASE 5"/>
    <property type="match status" value="1"/>
</dbReference>
<dbReference type="EMBL" id="JADKMY010000001">
    <property type="protein sequence ID" value="MBF4552713.1"/>
    <property type="molecule type" value="Genomic_DNA"/>
</dbReference>
<dbReference type="Gene3D" id="3.40.50.1820">
    <property type="entry name" value="alpha/beta hydrolase"/>
    <property type="match status" value="1"/>
</dbReference>
<dbReference type="PANTHER" id="PTHR34853">
    <property type="match status" value="1"/>
</dbReference>